<keyword evidence="2" id="KW-0288">FMN</keyword>
<name>A0A4Q0YMT4_9GAMM</name>
<dbReference type="RefSeq" id="WP_129123229.1">
    <property type="nucleotide sequence ID" value="NZ_PEIB01000024.1"/>
</dbReference>
<dbReference type="Gene3D" id="3.40.50.360">
    <property type="match status" value="1"/>
</dbReference>
<keyword evidence="1" id="KW-0285">Flavoprotein</keyword>
<protein>
    <submittedName>
        <fullName evidence="4">FMN reductase</fullName>
    </submittedName>
</protein>
<dbReference type="Proteomes" id="UP000290287">
    <property type="component" value="Unassembled WGS sequence"/>
</dbReference>
<dbReference type="SUPFAM" id="SSF52218">
    <property type="entry name" value="Flavoproteins"/>
    <property type="match status" value="1"/>
</dbReference>
<accession>A0A4Q0YMT4</accession>
<dbReference type="EMBL" id="PEIB01000024">
    <property type="protein sequence ID" value="RXJ72212.1"/>
    <property type="molecule type" value="Genomic_DNA"/>
</dbReference>
<dbReference type="AlphaFoldDB" id="A0A4Q0YMT4"/>
<evidence type="ECO:0000259" key="3">
    <source>
        <dbReference type="Pfam" id="PF03358"/>
    </source>
</evidence>
<dbReference type="PANTHER" id="PTHR43278">
    <property type="entry name" value="NAD(P)H-DEPENDENT FMN-CONTAINING OXIDOREDUCTASE YWQN-RELATED"/>
    <property type="match status" value="1"/>
</dbReference>
<reference evidence="4 5" key="1">
    <citation type="submission" date="2017-10" db="EMBL/GenBank/DDBJ databases">
        <title>Nyctiphanis sp. nov., isolated from the stomach of the euphausiid Nyctiphanes simplex (Hansen, 1911) in the Gulf of California.</title>
        <authorList>
            <person name="Gomez-Gil B."/>
            <person name="Aguilar-Mendez M."/>
            <person name="Lopez-Cortes A."/>
            <person name="Gomez-Gutierrez J."/>
            <person name="Roque A."/>
            <person name="Lang E."/>
            <person name="Gonzalez-Castillo A."/>
        </authorList>
    </citation>
    <scope>NUCLEOTIDE SEQUENCE [LARGE SCALE GENOMIC DNA]</scope>
    <source>
        <strain evidence="4 5">CAIM 600</strain>
    </source>
</reference>
<dbReference type="GO" id="GO:0016491">
    <property type="term" value="F:oxidoreductase activity"/>
    <property type="evidence" value="ECO:0007669"/>
    <property type="project" value="InterPro"/>
</dbReference>
<sequence>MKKLVLFSSANKQGFTAQLVEHVAQHHQFEIVDVDSLTITPYSYENDYPEDDFHPLVDKILTANALIFASPVYWHAPTAPIKALIDRITELTDVSSHKPKARALADKNVFILATSASEQLCPIYDGFFTKIFDYFKMNYVARLHANCRDGFAVDEKDLSEFNHALNNAMSNID</sequence>
<dbReference type="PANTHER" id="PTHR43278:SF4">
    <property type="entry name" value="NAD(P)H-DEPENDENT FMN-CONTAINING OXIDOREDUCTASE YWQN-RELATED"/>
    <property type="match status" value="1"/>
</dbReference>
<keyword evidence="5" id="KW-1185">Reference proteome</keyword>
<evidence type="ECO:0000256" key="1">
    <source>
        <dbReference type="ARBA" id="ARBA00022630"/>
    </source>
</evidence>
<dbReference type="InterPro" id="IPR029039">
    <property type="entry name" value="Flavoprotein-like_sf"/>
</dbReference>
<organism evidence="4 5">
    <name type="scientific">Veronia nyctiphanis</name>
    <dbReference type="NCBI Taxonomy" id="1278244"/>
    <lineage>
        <taxon>Bacteria</taxon>
        <taxon>Pseudomonadati</taxon>
        <taxon>Pseudomonadota</taxon>
        <taxon>Gammaproteobacteria</taxon>
        <taxon>Vibrionales</taxon>
        <taxon>Vibrionaceae</taxon>
        <taxon>Veronia</taxon>
    </lineage>
</organism>
<evidence type="ECO:0000313" key="5">
    <source>
        <dbReference type="Proteomes" id="UP000290287"/>
    </source>
</evidence>
<feature type="domain" description="NADPH-dependent FMN reductase-like" evidence="3">
    <location>
        <begin position="1"/>
        <end position="139"/>
    </location>
</feature>
<evidence type="ECO:0000313" key="4">
    <source>
        <dbReference type="EMBL" id="RXJ72212.1"/>
    </source>
</evidence>
<dbReference type="InterPro" id="IPR005025">
    <property type="entry name" value="FMN_Rdtase-like_dom"/>
</dbReference>
<dbReference type="Pfam" id="PF03358">
    <property type="entry name" value="FMN_red"/>
    <property type="match status" value="1"/>
</dbReference>
<proteinExistence type="predicted"/>
<evidence type="ECO:0000256" key="2">
    <source>
        <dbReference type="ARBA" id="ARBA00022643"/>
    </source>
</evidence>
<gene>
    <name evidence="4" type="ORF">CS022_16805</name>
</gene>
<dbReference type="InterPro" id="IPR051796">
    <property type="entry name" value="ISF_SsuE-like"/>
</dbReference>
<dbReference type="OrthoDB" id="9805976at2"/>
<comment type="caution">
    <text evidence="4">The sequence shown here is derived from an EMBL/GenBank/DDBJ whole genome shotgun (WGS) entry which is preliminary data.</text>
</comment>